<protein>
    <submittedName>
        <fullName evidence="1">Uncharacterized protein</fullName>
    </submittedName>
</protein>
<dbReference type="AlphaFoldDB" id="A0A8T2IMQ2"/>
<keyword evidence="2" id="KW-1185">Reference proteome</keyword>
<evidence type="ECO:0000313" key="2">
    <source>
        <dbReference type="Proteomes" id="UP000812440"/>
    </source>
</evidence>
<sequence>MGVPIRLLSLHSATPTTHVLWAETPVPRDLKFDSSDWTRKSQTTGRRKCPHGSGVSVRTGVCNYICNMEFPNCQFPAFYNMGPCNRDVPRDLLASGWGEHGIVQHQKNSQQVNENHAMV</sequence>
<name>A0A8T2IMQ2_9PIPI</name>
<proteinExistence type="predicted"/>
<organism evidence="1 2">
    <name type="scientific">Hymenochirus boettgeri</name>
    <name type="common">Congo dwarf clawed frog</name>
    <dbReference type="NCBI Taxonomy" id="247094"/>
    <lineage>
        <taxon>Eukaryota</taxon>
        <taxon>Metazoa</taxon>
        <taxon>Chordata</taxon>
        <taxon>Craniata</taxon>
        <taxon>Vertebrata</taxon>
        <taxon>Euteleostomi</taxon>
        <taxon>Amphibia</taxon>
        <taxon>Batrachia</taxon>
        <taxon>Anura</taxon>
        <taxon>Pipoidea</taxon>
        <taxon>Pipidae</taxon>
        <taxon>Pipinae</taxon>
        <taxon>Hymenochirus</taxon>
    </lineage>
</organism>
<dbReference type="Proteomes" id="UP000812440">
    <property type="component" value="Unassembled WGS sequence"/>
</dbReference>
<comment type="caution">
    <text evidence="1">The sequence shown here is derived from an EMBL/GenBank/DDBJ whole genome shotgun (WGS) entry which is preliminary data.</text>
</comment>
<reference evidence="1" key="1">
    <citation type="thesis" date="2020" institute="ProQuest LLC" country="789 East Eisenhower Parkway, Ann Arbor, MI, USA">
        <title>Comparative Genomics and Chromosome Evolution.</title>
        <authorList>
            <person name="Mudd A.B."/>
        </authorList>
    </citation>
    <scope>NUCLEOTIDE SEQUENCE</scope>
    <source>
        <strain evidence="1">Female2</strain>
        <tissue evidence="1">Blood</tissue>
    </source>
</reference>
<dbReference type="EMBL" id="JAACNH010000067">
    <property type="protein sequence ID" value="KAG8431791.1"/>
    <property type="molecule type" value="Genomic_DNA"/>
</dbReference>
<accession>A0A8T2IMQ2</accession>
<evidence type="ECO:0000313" key="1">
    <source>
        <dbReference type="EMBL" id="KAG8431791.1"/>
    </source>
</evidence>
<gene>
    <name evidence="1" type="ORF">GDO86_019906</name>
</gene>